<dbReference type="GO" id="GO:0000049">
    <property type="term" value="F:tRNA binding"/>
    <property type="evidence" value="ECO:0007669"/>
    <property type="project" value="TreeGrafter"/>
</dbReference>
<reference evidence="2" key="1">
    <citation type="submission" date="2017-02" db="UniProtKB">
        <authorList>
            <consortium name="WormBaseParasite"/>
        </authorList>
    </citation>
    <scope>IDENTIFICATION</scope>
</reference>
<dbReference type="AlphaFoldDB" id="A0A0M3JDN5"/>
<sequence length="104" mass="11462">LNVIQCAILLGIGLQHKTVDDLIKELDIPTNQVLALFNKSIRKMSEYLDGICMQNISNKIFVNNNSSQQVEGASTSGASMQPTAISLEVSVFRFRVYSDLKTKG</sequence>
<proteinExistence type="predicted"/>
<dbReference type="GO" id="GO:0005730">
    <property type="term" value="C:nucleolus"/>
    <property type="evidence" value="ECO:0007669"/>
    <property type="project" value="TreeGrafter"/>
</dbReference>
<feature type="domain" description="Possible tRNA binding" evidence="1">
    <location>
        <begin position="1"/>
        <end position="88"/>
    </location>
</feature>
<dbReference type="GO" id="GO:1904812">
    <property type="term" value="P:rRNA acetylation involved in maturation of SSU-rRNA"/>
    <property type="evidence" value="ECO:0007669"/>
    <property type="project" value="TreeGrafter"/>
</dbReference>
<evidence type="ECO:0000259" key="1">
    <source>
        <dbReference type="Pfam" id="PF13725"/>
    </source>
</evidence>
<dbReference type="Pfam" id="PF13725">
    <property type="entry name" value="tRNA_bind_2"/>
    <property type="match status" value="1"/>
</dbReference>
<dbReference type="GO" id="GO:1990883">
    <property type="term" value="F:18S rRNA cytidine N-acetyltransferase activity"/>
    <property type="evidence" value="ECO:0007669"/>
    <property type="project" value="TreeGrafter"/>
</dbReference>
<dbReference type="GO" id="GO:0030686">
    <property type="term" value="C:90S preribosome"/>
    <property type="evidence" value="ECO:0007669"/>
    <property type="project" value="TreeGrafter"/>
</dbReference>
<dbReference type="InterPro" id="IPR027992">
    <property type="entry name" value="tRNA_bind_dom"/>
</dbReference>
<organism evidence="2">
    <name type="scientific">Anisakis simplex</name>
    <name type="common">Herring worm</name>
    <dbReference type="NCBI Taxonomy" id="6269"/>
    <lineage>
        <taxon>Eukaryota</taxon>
        <taxon>Metazoa</taxon>
        <taxon>Ecdysozoa</taxon>
        <taxon>Nematoda</taxon>
        <taxon>Chromadorea</taxon>
        <taxon>Rhabditida</taxon>
        <taxon>Spirurina</taxon>
        <taxon>Ascaridomorpha</taxon>
        <taxon>Ascaridoidea</taxon>
        <taxon>Anisakidae</taxon>
        <taxon>Anisakis</taxon>
        <taxon>Anisakis simplex complex</taxon>
    </lineage>
</organism>
<evidence type="ECO:0000313" key="2">
    <source>
        <dbReference type="WBParaSite" id="ASIM_0000572301-mRNA-1"/>
    </source>
</evidence>
<dbReference type="WBParaSite" id="ASIM_0000572301-mRNA-1">
    <property type="protein sequence ID" value="ASIM_0000572301-mRNA-1"/>
    <property type="gene ID" value="ASIM_0000572301"/>
</dbReference>
<protein>
    <submittedName>
        <fullName evidence="2">tRNA_bind_2 domain-containing protein</fullName>
    </submittedName>
</protein>
<name>A0A0M3JDN5_ANISI</name>
<dbReference type="InterPro" id="IPR032672">
    <property type="entry name" value="TmcA/NAT10/Kre33"/>
</dbReference>
<dbReference type="PANTHER" id="PTHR10925:SF5">
    <property type="entry name" value="RNA CYTIDINE ACETYLTRANSFERASE"/>
    <property type="match status" value="1"/>
</dbReference>
<dbReference type="PANTHER" id="PTHR10925">
    <property type="entry name" value="N-ACETYLTRANSFERASE 10"/>
    <property type="match status" value="1"/>
</dbReference>
<accession>A0A0M3JDN5</accession>